<evidence type="ECO:0000313" key="2">
    <source>
        <dbReference type="EMBL" id="GMT02090.1"/>
    </source>
</evidence>
<keyword evidence="1" id="KW-1133">Transmembrane helix</keyword>
<keyword evidence="1" id="KW-0812">Transmembrane</keyword>
<proteinExistence type="predicted"/>
<sequence length="76" mass="8686">ACLCISTVRKKNHLLGLTFRRRVILLVHFLIFLLPLALGTVWLLMKLEITSNDTITTTMDRLLPAFCLAFFISHIS</sequence>
<reference evidence="2" key="1">
    <citation type="submission" date="2023-10" db="EMBL/GenBank/DDBJ databases">
        <title>Genome assembly of Pristionchus species.</title>
        <authorList>
            <person name="Yoshida K."/>
            <person name="Sommer R.J."/>
        </authorList>
    </citation>
    <scope>NUCLEOTIDE SEQUENCE</scope>
    <source>
        <strain evidence="2">RS0144</strain>
    </source>
</reference>
<protein>
    <recommendedName>
        <fullName evidence="4">G protein-coupled receptor</fullName>
    </recommendedName>
</protein>
<keyword evidence="1" id="KW-0472">Membrane</keyword>
<evidence type="ECO:0008006" key="4">
    <source>
        <dbReference type="Google" id="ProtNLM"/>
    </source>
</evidence>
<evidence type="ECO:0000256" key="1">
    <source>
        <dbReference type="SAM" id="Phobius"/>
    </source>
</evidence>
<dbReference type="EMBL" id="BTSX01000005">
    <property type="protein sequence ID" value="GMT02090.1"/>
    <property type="molecule type" value="Genomic_DNA"/>
</dbReference>
<accession>A0AAV5U5H8</accession>
<organism evidence="2 3">
    <name type="scientific">Pristionchus entomophagus</name>
    <dbReference type="NCBI Taxonomy" id="358040"/>
    <lineage>
        <taxon>Eukaryota</taxon>
        <taxon>Metazoa</taxon>
        <taxon>Ecdysozoa</taxon>
        <taxon>Nematoda</taxon>
        <taxon>Chromadorea</taxon>
        <taxon>Rhabditida</taxon>
        <taxon>Rhabditina</taxon>
        <taxon>Diplogasteromorpha</taxon>
        <taxon>Diplogasteroidea</taxon>
        <taxon>Neodiplogasteridae</taxon>
        <taxon>Pristionchus</taxon>
    </lineage>
</organism>
<keyword evidence="3" id="KW-1185">Reference proteome</keyword>
<dbReference type="AlphaFoldDB" id="A0AAV5U5H8"/>
<feature type="transmembrane region" description="Helical" evidence="1">
    <location>
        <begin position="23"/>
        <end position="45"/>
    </location>
</feature>
<feature type="non-terminal residue" evidence="2">
    <location>
        <position position="76"/>
    </location>
</feature>
<comment type="caution">
    <text evidence="2">The sequence shown here is derived from an EMBL/GenBank/DDBJ whole genome shotgun (WGS) entry which is preliminary data.</text>
</comment>
<dbReference type="Proteomes" id="UP001432027">
    <property type="component" value="Unassembled WGS sequence"/>
</dbReference>
<evidence type="ECO:0000313" key="3">
    <source>
        <dbReference type="Proteomes" id="UP001432027"/>
    </source>
</evidence>
<name>A0AAV5U5H8_9BILA</name>
<feature type="non-terminal residue" evidence="2">
    <location>
        <position position="1"/>
    </location>
</feature>
<gene>
    <name evidence="2" type="ORF">PENTCL1PPCAC_24264</name>
</gene>